<feature type="compositionally biased region" description="Polar residues" evidence="17">
    <location>
        <begin position="642"/>
        <end position="662"/>
    </location>
</feature>
<dbReference type="InterPro" id="IPR003959">
    <property type="entry name" value="ATPase_AAA_core"/>
</dbReference>
<feature type="transmembrane region" description="Helical" evidence="14">
    <location>
        <begin position="6"/>
        <end position="23"/>
    </location>
</feature>
<dbReference type="AlphaFoldDB" id="A0AAP9SY18"/>
<evidence type="ECO:0000256" key="6">
    <source>
        <dbReference type="ARBA" id="ARBA00022741"/>
    </source>
</evidence>
<comment type="cofactor">
    <cofactor evidence="14">
        <name>Zn(2+)</name>
        <dbReference type="ChEBI" id="CHEBI:29105"/>
    </cofactor>
    <text evidence="14">Binds 1 zinc ion per subunit.</text>
</comment>
<dbReference type="FunFam" id="1.20.58.760:FF:000001">
    <property type="entry name" value="ATP-dependent zinc metalloprotease FtsH"/>
    <property type="match status" value="1"/>
</dbReference>
<dbReference type="InterPro" id="IPR000642">
    <property type="entry name" value="Peptidase_M41"/>
</dbReference>
<comment type="similarity">
    <text evidence="15">Belongs to the AAA ATPase family.</text>
</comment>
<feature type="coiled-coil region" evidence="16">
    <location>
        <begin position="566"/>
        <end position="593"/>
    </location>
</feature>
<dbReference type="InterPro" id="IPR037219">
    <property type="entry name" value="Peptidase_M41-like"/>
</dbReference>
<dbReference type="PANTHER" id="PTHR43655">
    <property type="entry name" value="ATP-DEPENDENT PROTEASE"/>
    <property type="match status" value="1"/>
</dbReference>
<keyword evidence="14" id="KW-1003">Cell membrane</keyword>
<dbReference type="GO" id="GO:0005524">
    <property type="term" value="F:ATP binding"/>
    <property type="evidence" value="ECO:0007669"/>
    <property type="project" value="UniProtKB-UniRule"/>
</dbReference>
<dbReference type="Gene3D" id="1.10.8.60">
    <property type="match status" value="1"/>
</dbReference>
<evidence type="ECO:0000256" key="3">
    <source>
        <dbReference type="ARBA" id="ARBA00022670"/>
    </source>
</evidence>
<dbReference type="InterPro" id="IPR011546">
    <property type="entry name" value="Pept_M41_FtsH_extracell"/>
</dbReference>
<keyword evidence="4 14" id="KW-0812">Transmembrane</keyword>
<evidence type="ECO:0000256" key="17">
    <source>
        <dbReference type="SAM" id="MobiDB-lite"/>
    </source>
</evidence>
<evidence type="ECO:0000256" key="2">
    <source>
        <dbReference type="ARBA" id="ARBA00010044"/>
    </source>
</evidence>
<dbReference type="GO" id="GO:0006508">
    <property type="term" value="P:proteolysis"/>
    <property type="evidence" value="ECO:0007669"/>
    <property type="project" value="UniProtKB-KW"/>
</dbReference>
<dbReference type="Proteomes" id="UP000501467">
    <property type="component" value="Chromosome"/>
</dbReference>
<keyword evidence="8 14" id="KW-0862">Zinc</keyword>
<reference evidence="19 20" key="1">
    <citation type="submission" date="2020-05" db="EMBL/GenBank/DDBJ databases">
        <title>FDA dAtabase for Regulatory Grade micrObial Sequences (FDA-ARGOS): Supporting development and validation of Infectious Disease Dx tests.</title>
        <authorList>
            <person name="Bojja K."/>
            <person name="Kessler A."/>
            <person name="Tallon L."/>
            <person name="Sadzewicz L."/>
            <person name="Zhao X."/>
            <person name="Vavikolanu K."/>
            <person name="Mehta A."/>
            <person name="Aluvathingal J."/>
            <person name="Nadendla S."/>
            <person name="Myers T."/>
            <person name="Yan Y."/>
            <person name="Sichtig H."/>
        </authorList>
    </citation>
    <scope>NUCLEOTIDE SEQUENCE [LARGE SCALE GENOMIC DNA]</scope>
    <source>
        <strain evidence="19 20">FDAARGOS_763</strain>
    </source>
</reference>
<sequence>MPKFNLNWMYMIIALMLLGLYFANGNSSVNKNISYDEFQQYVRDGYVSKVIGYDDNTVEIYIKPQYVGAVFKQDSTRVGRNPMITTEAPSRENLDNFLQKEKEETHFDGSVSYDKKKDYFSAILWNVLPIVFLIALWIFFMRRMGSGASGGAGGVFNVGKSKAQLFEKGGSIKVTFKDVAGLAEAKQEVEEIVEFLKEPQKYTDLGGKIPKGALLVGPPGTGKTLLAKAVAGEANVPFFSLAGSDFVEMFVGVGASRVRDLFKQAKEKAPCIVFIDEIDAVGRARGKNPAMGGNDERENTLNQLLTEMDGFGSNSGVIILAATNRVDVLDKALLRAGRFDRQIHVDLPDLNERKEVFGVHLRPIKIDDTVDVDLLARQTPGFSGADIANVCNEAALIAARHGKKFVGKQDFLDAVDRIIGGLEKKTKITTEAERRSIALHEAGHASISWLLEYANPLIKVTIVPRGRALGAAWYLPEERQITTKEQMLDEMCATLGGRAAEDLFIGRVSSGAANDLERVTKQAYGMIAYLGMSEKLPNLCYYNNDEYSFQRPYSEKTAELIDEEVKRMVNEQYERAKQILSEHKEQHNELAQLLIDKEVIFAEDVERIFGKRPWASRSEEIMAANSKQENTAHPTDGEDTDTPQATESQEDNTQQEPAASQN</sequence>
<dbReference type="FunFam" id="1.10.8.60:FF:000001">
    <property type="entry name" value="ATP-dependent zinc metalloprotease FtsH"/>
    <property type="match status" value="1"/>
</dbReference>
<dbReference type="HAMAP" id="MF_01458">
    <property type="entry name" value="FtsH"/>
    <property type="match status" value="1"/>
</dbReference>
<dbReference type="SUPFAM" id="SSF140990">
    <property type="entry name" value="FtsH protease domain-like"/>
    <property type="match status" value="1"/>
</dbReference>
<dbReference type="GO" id="GO:0005886">
    <property type="term" value="C:plasma membrane"/>
    <property type="evidence" value="ECO:0007669"/>
    <property type="project" value="UniProtKB-SubCell"/>
</dbReference>
<dbReference type="GO" id="GO:0004222">
    <property type="term" value="F:metalloendopeptidase activity"/>
    <property type="evidence" value="ECO:0007669"/>
    <property type="project" value="InterPro"/>
</dbReference>
<accession>A0AAP9SY18</accession>
<keyword evidence="16" id="KW-0175">Coiled coil</keyword>
<protein>
    <recommendedName>
        <fullName evidence="14">ATP-dependent zinc metalloprotease FtsH</fullName>
        <ecNumber evidence="14">3.4.24.-</ecNumber>
    </recommendedName>
</protein>
<dbReference type="GO" id="GO:0030163">
    <property type="term" value="P:protein catabolic process"/>
    <property type="evidence" value="ECO:0007669"/>
    <property type="project" value="UniProtKB-UniRule"/>
</dbReference>
<evidence type="ECO:0000313" key="20">
    <source>
        <dbReference type="Proteomes" id="UP000501467"/>
    </source>
</evidence>
<dbReference type="Pfam" id="PF01434">
    <property type="entry name" value="Peptidase_M41"/>
    <property type="match status" value="1"/>
</dbReference>
<evidence type="ECO:0000313" key="19">
    <source>
        <dbReference type="EMBL" id="QKH87300.1"/>
    </source>
</evidence>
<feature type="binding site" evidence="14">
    <location>
        <position position="515"/>
    </location>
    <ligand>
        <name>Zn(2+)</name>
        <dbReference type="ChEBI" id="CHEBI:29105"/>
        <note>catalytic</note>
    </ligand>
</feature>
<evidence type="ECO:0000256" key="15">
    <source>
        <dbReference type="RuleBase" id="RU003651"/>
    </source>
</evidence>
<dbReference type="Gene3D" id="3.40.50.300">
    <property type="entry name" value="P-loop containing nucleotide triphosphate hydrolases"/>
    <property type="match status" value="1"/>
</dbReference>
<evidence type="ECO:0000256" key="9">
    <source>
        <dbReference type="ARBA" id="ARBA00022840"/>
    </source>
</evidence>
<comment type="subcellular location">
    <subcellularLocation>
        <location evidence="14">Cell membrane</location>
        <topology evidence="14">Multi-pass membrane protein</topology>
        <orientation evidence="14">Cytoplasmic side</orientation>
    </subcellularLocation>
    <subcellularLocation>
        <location evidence="1">Membrane</location>
    </subcellularLocation>
</comment>
<keyword evidence="5 14" id="KW-0479">Metal-binding</keyword>
<evidence type="ECO:0000256" key="4">
    <source>
        <dbReference type="ARBA" id="ARBA00022692"/>
    </source>
</evidence>
<evidence type="ECO:0000256" key="14">
    <source>
        <dbReference type="HAMAP-Rule" id="MF_01458"/>
    </source>
</evidence>
<feature type="region of interest" description="Disordered" evidence="17">
    <location>
        <begin position="620"/>
        <end position="662"/>
    </location>
</feature>
<keyword evidence="11 14" id="KW-0482">Metalloprotease</keyword>
<dbReference type="SMART" id="SM00382">
    <property type="entry name" value="AAA"/>
    <property type="match status" value="1"/>
</dbReference>
<feature type="transmembrane region" description="Helical" evidence="14">
    <location>
        <begin position="119"/>
        <end position="140"/>
    </location>
</feature>
<dbReference type="Pfam" id="PF06480">
    <property type="entry name" value="FtsH_ext"/>
    <property type="match status" value="1"/>
</dbReference>
<feature type="active site" evidence="14">
    <location>
        <position position="441"/>
    </location>
</feature>
<evidence type="ECO:0000256" key="5">
    <source>
        <dbReference type="ARBA" id="ARBA00022723"/>
    </source>
</evidence>
<dbReference type="RefSeq" id="WP_080546209.1">
    <property type="nucleotide sequence ID" value="NZ_CP054003.1"/>
</dbReference>
<evidence type="ECO:0000256" key="10">
    <source>
        <dbReference type="ARBA" id="ARBA00022989"/>
    </source>
</evidence>
<comment type="function">
    <text evidence="14">Acts as a processive, ATP-dependent zinc metallopeptidase for both cytoplasmic and membrane proteins. Plays a role in the quality control of integral membrane proteins.</text>
</comment>
<dbReference type="SUPFAM" id="SSF52540">
    <property type="entry name" value="P-loop containing nucleoside triphosphate hydrolases"/>
    <property type="match status" value="1"/>
</dbReference>
<dbReference type="EC" id="3.4.24.-" evidence="14"/>
<feature type="binding site" evidence="14">
    <location>
        <begin position="217"/>
        <end position="224"/>
    </location>
    <ligand>
        <name>ATP</name>
        <dbReference type="ChEBI" id="CHEBI:30616"/>
    </ligand>
</feature>
<keyword evidence="9 14" id="KW-0067">ATP-binding</keyword>
<evidence type="ECO:0000259" key="18">
    <source>
        <dbReference type="SMART" id="SM00382"/>
    </source>
</evidence>
<organism evidence="19 20">
    <name type="scientific">Bacteroides fragilis</name>
    <dbReference type="NCBI Taxonomy" id="817"/>
    <lineage>
        <taxon>Bacteria</taxon>
        <taxon>Pseudomonadati</taxon>
        <taxon>Bacteroidota</taxon>
        <taxon>Bacteroidia</taxon>
        <taxon>Bacteroidales</taxon>
        <taxon>Bacteroidaceae</taxon>
        <taxon>Bacteroides</taxon>
    </lineage>
</organism>
<dbReference type="GO" id="GO:0004176">
    <property type="term" value="F:ATP-dependent peptidase activity"/>
    <property type="evidence" value="ECO:0007669"/>
    <property type="project" value="InterPro"/>
</dbReference>
<keyword evidence="3 14" id="KW-0645">Protease</keyword>
<proteinExistence type="inferred from homology"/>
<dbReference type="GO" id="GO:0008270">
    <property type="term" value="F:zinc ion binding"/>
    <property type="evidence" value="ECO:0007669"/>
    <property type="project" value="UniProtKB-UniRule"/>
</dbReference>
<keyword evidence="12 14" id="KW-0472">Membrane</keyword>
<dbReference type="EMBL" id="CP054003">
    <property type="protein sequence ID" value="QKH87300.1"/>
    <property type="molecule type" value="Genomic_DNA"/>
</dbReference>
<evidence type="ECO:0000256" key="16">
    <source>
        <dbReference type="SAM" id="Coils"/>
    </source>
</evidence>
<name>A0AAP9SY18_BACFG</name>
<dbReference type="Pfam" id="PF17862">
    <property type="entry name" value="AAA_lid_3"/>
    <property type="match status" value="1"/>
</dbReference>
<dbReference type="GO" id="GO:0016887">
    <property type="term" value="F:ATP hydrolysis activity"/>
    <property type="evidence" value="ECO:0007669"/>
    <property type="project" value="UniProtKB-UniRule"/>
</dbReference>
<keyword evidence="7 14" id="KW-0378">Hydrolase</keyword>
<dbReference type="InterPro" id="IPR005936">
    <property type="entry name" value="FtsH"/>
</dbReference>
<dbReference type="PROSITE" id="PS00674">
    <property type="entry name" value="AAA"/>
    <property type="match status" value="1"/>
</dbReference>
<feature type="binding site" evidence="14">
    <location>
        <position position="440"/>
    </location>
    <ligand>
        <name>Zn(2+)</name>
        <dbReference type="ChEBI" id="CHEBI:29105"/>
        <note>catalytic</note>
    </ligand>
</feature>
<evidence type="ECO:0000256" key="11">
    <source>
        <dbReference type="ARBA" id="ARBA00023049"/>
    </source>
</evidence>
<comment type="subunit">
    <text evidence="14">Homohexamer.</text>
</comment>
<evidence type="ECO:0000256" key="1">
    <source>
        <dbReference type="ARBA" id="ARBA00004370"/>
    </source>
</evidence>
<comment type="similarity">
    <text evidence="13 14">In the central section; belongs to the AAA ATPase family.</text>
</comment>
<evidence type="ECO:0000256" key="13">
    <source>
        <dbReference type="ARBA" id="ARBA00061570"/>
    </source>
</evidence>
<dbReference type="InterPro" id="IPR027417">
    <property type="entry name" value="P-loop_NTPase"/>
</dbReference>
<dbReference type="InterPro" id="IPR050928">
    <property type="entry name" value="ATP-dep_Zn_Metalloprotease"/>
</dbReference>
<dbReference type="FunFam" id="3.40.50.300:FF:000001">
    <property type="entry name" value="ATP-dependent zinc metalloprotease FtsH"/>
    <property type="match status" value="1"/>
</dbReference>
<dbReference type="Pfam" id="PF00004">
    <property type="entry name" value="AAA"/>
    <property type="match status" value="1"/>
</dbReference>
<dbReference type="InterPro" id="IPR041569">
    <property type="entry name" value="AAA_lid_3"/>
</dbReference>
<keyword evidence="6 14" id="KW-0547">Nucleotide-binding</keyword>
<evidence type="ECO:0000256" key="12">
    <source>
        <dbReference type="ARBA" id="ARBA00023136"/>
    </source>
</evidence>
<feature type="domain" description="AAA+ ATPase" evidence="18">
    <location>
        <begin position="209"/>
        <end position="349"/>
    </location>
</feature>
<dbReference type="InterPro" id="IPR003960">
    <property type="entry name" value="ATPase_AAA_CS"/>
</dbReference>
<evidence type="ECO:0000256" key="8">
    <source>
        <dbReference type="ARBA" id="ARBA00022833"/>
    </source>
</evidence>
<dbReference type="CDD" id="cd19501">
    <property type="entry name" value="RecA-like_FtsH"/>
    <property type="match status" value="1"/>
</dbReference>
<dbReference type="NCBIfam" id="TIGR01241">
    <property type="entry name" value="FtsH_fam"/>
    <property type="match status" value="1"/>
</dbReference>
<feature type="binding site" evidence="14">
    <location>
        <position position="444"/>
    </location>
    <ligand>
        <name>Zn(2+)</name>
        <dbReference type="ChEBI" id="CHEBI:29105"/>
        <note>catalytic</note>
    </ligand>
</feature>
<comment type="similarity">
    <text evidence="2 14">In the C-terminal section; belongs to the peptidase M41 family.</text>
</comment>
<keyword evidence="10 14" id="KW-1133">Transmembrane helix</keyword>
<dbReference type="PANTHER" id="PTHR43655:SF2">
    <property type="entry name" value="AFG3 LIKE MATRIX AAA PEPTIDASE SUBUNIT 2, ISOFORM A"/>
    <property type="match status" value="1"/>
</dbReference>
<gene>
    <name evidence="14" type="primary">ftsH</name>
    <name evidence="19" type="ORF">FOC69_12060</name>
</gene>
<dbReference type="InterPro" id="IPR003593">
    <property type="entry name" value="AAA+_ATPase"/>
</dbReference>
<evidence type="ECO:0000256" key="7">
    <source>
        <dbReference type="ARBA" id="ARBA00022801"/>
    </source>
</evidence>
<dbReference type="Gene3D" id="1.20.58.760">
    <property type="entry name" value="Peptidase M41"/>
    <property type="match status" value="1"/>
</dbReference>